<evidence type="ECO:0000256" key="7">
    <source>
        <dbReference type="ARBA" id="ARBA00022642"/>
    </source>
</evidence>
<dbReference type="EMBL" id="JABEND010000001">
    <property type="protein sequence ID" value="NNG34627.1"/>
    <property type="molecule type" value="Genomic_DNA"/>
</dbReference>
<comment type="similarity">
    <text evidence="3 13">Belongs to the FAD-dependent oxidoreductase 2 family. NadB subfamily.</text>
</comment>
<evidence type="ECO:0000313" key="17">
    <source>
        <dbReference type="Proteomes" id="UP000562984"/>
    </source>
</evidence>
<dbReference type="Pfam" id="PF02910">
    <property type="entry name" value="Succ_DH_flav_C"/>
    <property type="match status" value="1"/>
</dbReference>
<keyword evidence="7 13" id="KW-0662">Pyridine nucleotide biosynthesis</keyword>
<evidence type="ECO:0000256" key="1">
    <source>
        <dbReference type="ARBA" id="ARBA00001974"/>
    </source>
</evidence>
<dbReference type="Pfam" id="PF00890">
    <property type="entry name" value="FAD_binding_2"/>
    <property type="match status" value="1"/>
</dbReference>
<evidence type="ECO:0000256" key="13">
    <source>
        <dbReference type="RuleBase" id="RU362049"/>
    </source>
</evidence>
<dbReference type="EC" id="1.4.3.16" evidence="4 12"/>
<keyword evidence="9 13" id="KW-0560">Oxidoreductase</keyword>
<dbReference type="UniPathway" id="UPA00253">
    <property type="reaction ID" value="UER00326"/>
</dbReference>
<dbReference type="GO" id="GO:0008734">
    <property type="term" value="F:L-aspartate oxidase activity"/>
    <property type="evidence" value="ECO:0007669"/>
    <property type="project" value="UniProtKB-UniRule"/>
</dbReference>
<evidence type="ECO:0000256" key="11">
    <source>
        <dbReference type="ARBA" id="ARBA00048305"/>
    </source>
</evidence>
<comment type="caution">
    <text evidence="16">The sequence shown here is derived from an EMBL/GenBank/DDBJ whole genome shotgun (WGS) entry which is preliminary data.</text>
</comment>
<feature type="domain" description="FAD-dependent oxidoreductase 2 FAD-binding" evidence="14">
    <location>
        <begin position="9"/>
        <end position="382"/>
    </location>
</feature>
<dbReference type="PANTHER" id="PTHR42716:SF2">
    <property type="entry name" value="L-ASPARTATE OXIDASE, CHLOROPLASTIC"/>
    <property type="match status" value="1"/>
</dbReference>
<dbReference type="InterPro" id="IPR003953">
    <property type="entry name" value="FAD-dep_OxRdtase_2_FAD-bd"/>
</dbReference>
<comment type="function">
    <text evidence="10">Catalyzes the oxidation of L-aspartate to iminoaspartate, the first step in the de novo biosynthesis of NAD(+).</text>
</comment>
<comment type="pathway">
    <text evidence="2 13">Cofactor biosynthesis; NAD(+) biosynthesis; iminoaspartate from L-aspartate (oxidase route): step 1/1.</text>
</comment>
<keyword evidence="17" id="KW-1185">Reference proteome</keyword>
<dbReference type="Gene3D" id="3.50.50.60">
    <property type="entry name" value="FAD/NAD(P)-binding domain"/>
    <property type="match status" value="1"/>
</dbReference>
<evidence type="ECO:0000256" key="2">
    <source>
        <dbReference type="ARBA" id="ARBA00004950"/>
    </source>
</evidence>
<dbReference type="FunFam" id="3.90.700.10:FF:000002">
    <property type="entry name" value="L-aspartate oxidase"/>
    <property type="match status" value="1"/>
</dbReference>
<dbReference type="GO" id="GO:0005737">
    <property type="term" value="C:cytoplasm"/>
    <property type="evidence" value="ECO:0007669"/>
    <property type="project" value="UniProtKB-SubCell"/>
</dbReference>
<dbReference type="NCBIfam" id="TIGR00551">
    <property type="entry name" value="nadB"/>
    <property type="match status" value="1"/>
</dbReference>
<protein>
    <recommendedName>
        <fullName evidence="5 12">L-aspartate oxidase</fullName>
        <ecNumber evidence="4 12">1.4.3.16</ecNumber>
    </recommendedName>
</protein>
<evidence type="ECO:0000259" key="14">
    <source>
        <dbReference type="Pfam" id="PF00890"/>
    </source>
</evidence>
<dbReference type="InterPro" id="IPR005288">
    <property type="entry name" value="NadB"/>
</dbReference>
<keyword evidence="6 13" id="KW-0285">Flavoprotein</keyword>
<dbReference type="Gene3D" id="3.90.700.10">
    <property type="entry name" value="Succinate dehydrogenase/fumarate reductase flavoprotein, catalytic domain"/>
    <property type="match status" value="1"/>
</dbReference>
<evidence type="ECO:0000256" key="10">
    <source>
        <dbReference type="ARBA" id="ARBA00029426"/>
    </source>
</evidence>
<dbReference type="GO" id="GO:0033765">
    <property type="term" value="F:steroid dehydrogenase activity, acting on the CH-CH group of donors"/>
    <property type="evidence" value="ECO:0007669"/>
    <property type="project" value="UniProtKB-ARBA"/>
</dbReference>
<evidence type="ECO:0000256" key="3">
    <source>
        <dbReference type="ARBA" id="ARBA00008562"/>
    </source>
</evidence>
<evidence type="ECO:0000256" key="9">
    <source>
        <dbReference type="ARBA" id="ARBA00023002"/>
    </source>
</evidence>
<dbReference type="NCBIfam" id="NF005867">
    <property type="entry name" value="PRK07804.1"/>
    <property type="match status" value="1"/>
</dbReference>
<evidence type="ECO:0000256" key="8">
    <source>
        <dbReference type="ARBA" id="ARBA00022827"/>
    </source>
</evidence>
<dbReference type="AlphaFoldDB" id="A0A849A3I5"/>
<dbReference type="PRINTS" id="PR00368">
    <property type="entry name" value="FADPNR"/>
</dbReference>
<dbReference type="InterPro" id="IPR036188">
    <property type="entry name" value="FAD/NAD-bd_sf"/>
</dbReference>
<evidence type="ECO:0000313" key="16">
    <source>
        <dbReference type="EMBL" id="NNG34627.1"/>
    </source>
</evidence>
<name>A0A849A3I5_9ACTN</name>
<dbReference type="Gene3D" id="1.20.58.100">
    <property type="entry name" value="Fumarate reductase/succinate dehydrogenase flavoprotein-like, C-terminal domain"/>
    <property type="match status" value="1"/>
</dbReference>
<comment type="catalytic activity">
    <reaction evidence="11">
        <text>L-aspartate + O2 = iminosuccinate + H2O2</text>
        <dbReference type="Rhea" id="RHEA:25876"/>
        <dbReference type="ChEBI" id="CHEBI:15379"/>
        <dbReference type="ChEBI" id="CHEBI:16240"/>
        <dbReference type="ChEBI" id="CHEBI:29991"/>
        <dbReference type="ChEBI" id="CHEBI:77875"/>
        <dbReference type="EC" id="1.4.3.16"/>
    </reaction>
    <physiologicalReaction direction="left-to-right" evidence="11">
        <dbReference type="Rhea" id="RHEA:25877"/>
    </physiologicalReaction>
</comment>
<dbReference type="SUPFAM" id="SSF46977">
    <property type="entry name" value="Succinate dehydrogenase/fumarate reductase flavoprotein C-terminal domain"/>
    <property type="match status" value="1"/>
</dbReference>
<dbReference type="InterPro" id="IPR037099">
    <property type="entry name" value="Fum_R/Succ_DH_flav-like_C_sf"/>
</dbReference>
<dbReference type="SUPFAM" id="SSF56425">
    <property type="entry name" value="Succinate dehydrogenase/fumarate reductase flavoprotein, catalytic domain"/>
    <property type="match status" value="1"/>
</dbReference>
<evidence type="ECO:0000256" key="6">
    <source>
        <dbReference type="ARBA" id="ARBA00022630"/>
    </source>
</evidence>
<evidence type="ECO:0000256" key="12">
    <source>
        <dbReference type="NCBIfam" id="TIGR00551"/>
    </source>
</evidence>
<dbReference type="InterPro" id="IPR015939">
    <property type="entry name" value="Fum_Rdtase/Succ_DH_flav-like_C"/>
</dbReference>
<comment type="cofactor">
    <cofactor evidence="1 13">
        <name>FAD</name>
        <dbReference type="ChEBI" id="CHEBI:57692"/>
    </cofactor>
</comment>
<sequence>MISWEMSVDVVVVGSGVAGLTAAHDCAAAGVATLVVSKDAADAGSTAWAQGGIAVVDDATGDTVAAHLYDTVVAGAGLTDPVAAQAVVTEGPDAVRRLRSRGAEFDAGPAGLLRTREGGHHFDRIIHAGGDATGAEVERALLAAPGLPGMLTRHQALDVVQDEAGAAGGITVLDPDGGIGLIRAARVVLATGGSGHLYSVTTNPAVATGDGLAMALRAGAVVSDIEFVQFHPTALFAGEATGQRPLVSEAVRGAGAFLVDGAGRRVMTGVHPLEDLAPRDVVALAITRRLAESPGGIDDHVFLDATGIENFAGRFPTITAACRAAGIDPVSTAIPVAPAAHYQCGGVSADLNGRTSIPHLYAIGEVARSGLHGANRLASNSLLEGLVMGERAAATIAEEIAPGAHPVSPTDLPEVRVADPGELDDLQRALSAHAGIGRTATGLANVRTPVVRSAPEDDVPVRAAVETANIALAARALLTAAAVRTESRGCHVRLDFPERRLAWAQPIELTLVDDELVVGDLRTPVAS</sequence>
<organism evidence="16 17">
    <name type="scientific">Nakamurella aerolata</name>
    <dbReference type="NCBI Taxonomy" id="1656892"/>
    <lineage>
        <taxon>Bacteria</taxon>
        <taxon>Bacillati</taxon>
        <taxon>Actinomycetota</taxon>
        <taxon>Actinomycetes</taxon>
        <taxon>Nakamurellales</taxon>
        <taxon>Nakamurellaceae</taxon>
        <taxon>Nakamurella</taxon>
    </lineage>
</organism>
<feature type="domain" description="Fumarate reductase/succinate dehydrogenase flavoprotein-like C-terminal" evidence="15">
    <location>
        <begin position="463"/>
        <end position="500"/>
    </location>
</feature>
<proteinExistence type="inferred from homology"/>
<accession>A0A849A3I5</accession>
<dbReference type="InterPro" id="IPR027477">
    <property type="entry name" value="Succ_DH/fumarate_Rdtase_cat_sf"/>
</dbReference>
<gene>
    <name evidence="16" type="ORF">HKD39_02600</name>
</gene>
<dbReference type="PRINTS" id="PR00411">
    <property type="entry name" value="PNDRDTASEI"/>
</dbReference>
<dbReference type="PANTHER" id="PTHR42716">
    <property type="entry name" value="L-ASPARTATE OXIDASE"/>
    <property type="match status" value="1"/>
</dbReference>
<evidence type="ECO:0000259" key="15">
    <source>
        <dbReference type="Pfam" id="PF02910"/>
    </source>
</evidence>
<dbReference type="GO" id="GO:0034628">
    <property type="term" value="P:'de novo' NAD+ biosynthetic process from L-aspartate"/>
    <property type="evidence" value="ECO:0007669"/>
    <property type="project" value="TreeGrafter"/>
</dbReference>
<evidence type="ECO:0000256" key="5">
    <source>
        <dbReference type="ARBA" id="ARBA00021901"/>
    </source>
</evidence>
<evidence type="ECO:0000256" key="4">
    <source>
        <dbReference type="ARBA" id="ARBA00012173"/>
    </source>
</evidence>
<reference evidence="16 17" key="1">
    <citation type="submission" date="2020-05" db="EMBL/GenBank/DDBJ databases">
        <title>Nakamurella sp. DB0629 isolated from air conditioner.</title>
        <authorList>
            <person name="Kim D.H."/>
            <person name="Kim D.-U."/>
        </authorList>
    </citation>
    <scope>NUCLEOTIDE SEQUENCE [LARGE SCALE GENOMIC DNA]</scope>
    <source>
        <strain evidence="16 17">DB0629</strain>
    </source>
</reference>
<dbReference type="SUPFAM" id="SSF51905">
    <property type="entry name" value="FAD/NAD(P)-binding domain"/>
    <property type="match status" value="1"/>
</dbReference>
<keyword evidence="8 13" id="KW-0274">FAD</keyword>
<comment type="subcellular location">
    <subcellularLocation>
        <location evidence="13">Cytoplasm</location>
    </subcellularLocation>
</comment>
<dbReference type="Proteomes" id="UP000562984">
    <property type="component" value="Unassembled WGS sequence"/>
</dbReference>